<evidence type="ECO:0000313" key="5">
    <source>
        <dbReference type="EMBL" id="MBB3957672.1"/>
    </source>
</evidence>
<sequence length="247" mass="25525">MLVGTFIKTPAVQVVELLGLAGLDFGVVDAEHGPFDRSAADLMMVAGRAAGLDLFVRTADRSATSVLWALDIGAAGLVVPHVDSAQHAVELVQAARFAGGTRGFSNSPRFGRYGASTIEEAMALGDRARIYAQIESAQAVAEAEAIIATAGLDGVVVGRADMALSMGLTRPDAPEVMEATRHVLALARAHGKAAIVVVGRAAEAGTFIDMGASHIIVGSDQSFLRASALAAASDIRALCPRHQEQQA</sequence>
<name>A0A7W6GA24_9SPHN</name>
<evidence type="ECO:0000256" key="2">
    <source>
        <dbReference type="ARBA" id="ARBA00022723"/>
    </source>
</evidence>
<dbReference type="RefSeq" id="WP_183629186.1">
    <property type="nucleotide sequence ID" value="NZ_JACIDX010000030.1"/>
</dbReference>
<dbReference type="GO" id="GO:0046872">
    <property type="term" value="F:metal ion binding"/>
    <property type="evidence" value="ECO:0007669"/>
    <property type="project" value="UniProtKB-KW"/>
</dbReference>
<dbReference type="Pfam" id="PF03328">
    <property type="entry name" value="HpcH_HpaI"/>
    <property type="match status" value="1"/>
</dbReference>
<dbReference type="GO" id="GO:0016832">
    <property type="term" value="F:aldehyde-lyase activity"/>
    <property type="evidence" value="ECO:0007669"/>
    <property type="project" value="TreeGrafter"/>
</dbReference>
<dbReference type="PANTHER" id="PTHR30502">
    <property type="entry name" value="2-KETO-3-DEOXY-L-RHAMNONATE ALDOLASE"/>
    <property type="match status" value="1"/>
</dbReference>
<protein>
    <submittedName>
        <fullName evidence="5">2-keto-3-deoxy-L-rhamnonate aldolase RhmA</fullName>
    </submittedName>
</protein>
<dbReference type="EMBL" id="JACIDX010000030">
    <property type="protein sequence ID" value="MBB3957672.1"/>
    <property type="molecule type" value="Genomic_DNA"/>
</dbReference>
<evidence type="ECO:0000256" key="3">
    <source>
        <dbReference type="ARBA" id="ARBA00023239"/>
    </source>
</evidence>
<dbReference type="AlphaFoldDB" id="A0A7W6GA24"/>
<dbReference type="InterPro" id="IPR040442">
    <property type="entry name" value="Pyrv_kinase-like_dom_sf"/>
</dbReference>
<evidence type="ECO:0000313" key="6">
    <source>
        <dbReference type="Proteomes" id="UP000548867"/>
    </source>
</evidence>
<keyword evidence="6" id="KW-1185">Reference proteome</keyword>
<accession>A0A7W6GA24</accession>
<comment type="caution">
    <text evidence="5">The sequence shown here is derived from an EMBL/GenBank/DDBJ whole genome shotgun (WGS) entry which is preliminary data.</text>
</comment>
<dbReference type="Proteomes" id="UP000548867">
    <property type="component" value="Unassembled WGS sequence"/>
</dbReference>
<dbReference type="InterPro" id="IPR050251">
    <property type="entry name" value="HpcH-HpaI_aldolase"/>
</dbReference>
<evidence type="ECO:0000259" key="4">
    <source>
        <dbReference type="Pfam" id="PF03328"/>
    </source>
</evidence>
<dbReference type="InterPro" id="IPR005000">
    <property type="entry name" value="Aldolase/citrate-lyase_domain"/>
</dbReference>
<reference evidence="5 6" key="1">
    <citation type="submission" date="2020-08" db="EMBL/GenBank/DDBJ databases">
        <title>Genomic Encyclopedia of Type Strains, Phase IV (KMG-IV): sequencing the most valuable type-strain genomes for metagenomic binning, comparative biology and taxonomic classification.</title>
        <authorList>
            <person name="Goeker M."/>
        </authorList>
    </citation>
    <scope>NUCLEOTIDE SEQUENCE [LARGE SCALE GENOMIC DNA]</scope>
    <source>
        <strain evidence="5 6">DSM 27057</strain>
    </source>
</reference>
<gene>
    <name evidence="5" type="ORF">GGR38_004647</name>
</gene>
<dbReference type="PANTHER" id="PTHR30502:SF0">
    <property type="entry name" value="PHOSPHOENOLPYRUVATE CARBOXYLASE FAMILY PROTEIN"/>
    <property type="match status" value="1"/>
</dbReference>
<dbReference type="GO" id="GO:0005737">
    <property type="term" value="C:cytoplasm"/>
    <property type="evidence" value="ECO:0007669"/>
    <property type="project" value="TreeGrafter"/>
</dbReference>
<comment type="similarity">
    <text evidence="1">Belongs to the HpcH/HpaI aldolase family.</text>
</comment>
<proteinExistence type="inferred from homology"/>
<keyword evidence="3" id="KW-0456">Lyase</keyword>
<dbReference type="SUPFAM" id="SSF51621">
    <property type="entry name" value="Phosphoenolpyruvate/pyruvate domain"/>
    <property type="match status" value="1"/>
</dbReference>
<feature type="domain" description="HpcH/HpaI aldolase/citrate lyase" evidence="4">
    <location>
        <begin position="5"/>
        <end position="223"/>
    </location>
</feature>
<organism evidence="5 6">
    <name type="scientific">Novosphingobium sediminicola</name>
    <dbReference type="NCBI Taxonomy" id="563162"/>
    <lineage>
        <taxon>Bacteria</taxon>
        <taxon>Pseudomonadati</taxon>
        <taxon>Pseudomonadota</taxon>
        <taxon>Alphaproteobacteria</taxon>
        <taxon>Sphingomonadales</taxon>
        <taxon>Sphingomonadaceae</taxon>
        <taxon>Novosphingobium</taxon>
    </lineage>
</organism>
<evidence type="ECO:0000256" key="1">
    <source>
        <dbReference type="ARBA" id="ARBA00005568"/>
    </source>
</evidence>
<dbReference type="Gene3D" id="3.20.20.60">
    <property type="entry name" value="Phosphoenolpyruvate-binding domains"/>
    <property type="match status" value="1"/>
</dbReference>
<dbReference type="InterPro" id="IPR015813">
    <property type="entry name" value="Pyrv/PenolPyrv_kinase-like_dom"/>
</dbReference>
<keyword evidence="2" id="KW-0479">Metal-binding</keyword>